<evidence type="ECO:0000313" key="3">
    <source>
        <dbReference type="Proteomes" id="UP001156215"/>
    </source>
</evidence>
<dbReference type="InterPro" id="IPR006597">
    <property type="entry name" value="Sel1-like"/>
</dbReference>
<dbReference type="EMBL" id="CP098242">
    <property type="protein sequence ID" value="WAW09649.1"/>
    <property type="molecule type" value="Genomic_DNA"/>
</dbReference>
<dbReference type="Proteomes" id="UP001156215">
    <property type="component" value="Chromosome"/>
</dbReference>
<keyword evidence="3" id="KW-1185">Reference proteome</keyword>
<sequence length="269" mass="29473">MRQQLSGKDQSKSSRMGIRGVLLAAVLFPLAMAGAFAQSQSQGQYVDDYASGMKLYKEGHYEEALSHIHKAASEGRQEAQYQLCLMFKRGQGMKAPDAGEAYVWCKKSADQGYGPAEHEMASSLQTGWGVAKDPAAALDYYLKASRQGVPEAQYALGLLYEFGDGGVKQSYYQARTLYMWASGKGYSPATYRVGTLYEEGKGVRPSMAAALLWYRKAATMGNEDALARLETMRKQEEEMDAAARAADEAEREAARAAKEEAAQPQQGRP</sequence>
<dbReference type="SMART" id="SM00671">
    <property type="entry name" value="SEL1"/>
    <property type="match status" value="5"/>
</dbReference>
<dbReference type="KEGG" id="ovb:NB640_10490"/>
<evidence type="ECO:0000256" key="1">
    <source>
        <dbReference type="SAM" id="MobiDB-lite"/>
    </source>
</evidence>
<dbReference type="InterPro" id="IPR011990">
    <property type="entry name" value="TPR-like_helical_dom_sf"/>
</dbReference>
<gene>
    <name evidence="2" type="ORF">NB640_10490</name>
</gene>
<dbReference type="Gene3D" id="1.25.40.10">
    <property type="entry name" value="Tetratricopeptide repeat domain"/>
    <property type="match status" value="1"/>
</dbReference>
<dbReference type="RefSeq" id="WP_269308652.1">
    <property type="nucleotide sequence ID" value="NZ_CP098242.1"/>
</dbReference>
<feature type="region of interest" description="Disordered" evidence="1">
    <location>
        <begin position="233"/>
        <end position="269"/>
    </location>
</feature>
<dbReference type="AlphaFoldDB" id="A0A9E9LVK3"/>
<dbReference type="PANTHER" id="PTHR43628">
    <property type="entry name" value="ACTIVATOR OF C KINASE PROTEIN 1-RELATED"/>
    <property type="match status" value="1"/>
</dbReference>
<evidence type="ECO:0000313" key="2">
    <source>
        <dbReference type="EMBL" id="WAW09649.1"/>
    </source>
</evidence>
<dbReference type="SUPFAM" id="SSF81901">
    <property type="entry name" value="HCP-like"/>
    <property type="match status" value="1"/>
</dbReference>
<dbReference type="Pfam" id="PF08238">
    <property type="entry name" value="Sel1"/>
    <property type="match status" value="4"/>
</dbReference>
<name>A0A9E9LVK3_9BURK</name>
<accession>A0A9E9LVK3</accession>
<protein>
    <submittedName>
        <fullName evidence="2">Sel1 repeat family protein</fullName>
    </submittedName>
</protein>
<dbReference type="PANTHER" id="PTHR43628:SF1">
    <property type="entry name" value="CHITIN SYNTHASE REGULATORY FACTOR 2-RELATED"/>
    <property type="match status" value="1"/>
</dbReference>
<proteinExistence type="predicted"/>
<organism evidence="2 3">
    <name type="scientific">Oxalobacter vibrioformis</name>
    <dbReference type="NCBI Taxonomy" id="933080"/>
    <lineage>
        <taxon>Bacteria</taxon>
        <taxon>Pseudomonadati</taxon>
        <taxon>Pseudomonadota</taxon>
        <taxon>Betaproteobacteria</taxon>
        <taxon>Burkholderiales</taxon>
        <taxon>Oxalobacteraceae</taxon>
        <taxon>Oxalobacter</taxon>
    </lineage>
</organism>
<reference evidence="2" key="1">
    <citation type="journal article" date="2022" name="Front. Microbiol.">
        <title>New perspectives on an old grouping: The genomic and phenotypic variability of Oxalobacter formigenes and the implications for calcium oxalate stone prevention.</title>
        <authorList>
            <person name="Chmiel J.A."/>
            <person name="Carr C."/>
            <person name="Stuivenberg G.A."/>
            <person name="Venema R."/>
            <person name="Chanyi R.M."/>
            <person name="Al K.F."/>
            <person name="Giguere D."/>
            <person name="Say H."/>
            <person name="Akouris P.P."/>
            <person name="Dominguez Romero S.A."/>
            <person name="Kwong A."/>
            <person name="Tai V."/>
            <person name="Koval S.F."/>
            <person name="Razvi H."/>
            <person name="Bjazevic J."/>
            <person name="Burton J.P."/>
        </authorList>
    </citation>
    <scope>NUCLEOTIDE SEQUENCE</scope>
    <source>
        <strain evidence="2">WoOx3</strain>
    </source>
</reference>
<feature type="compositionally biased region" description="Basic and acidic residues" evidence="1">
    <location>
        <begin position="245"/>
        <end position="261"/>
    </location>
</feature>
<dbReference type="InterPro" id="IPR052945">
    <property type="entry name" value="Mitotic_Regulator"/>
</dbReference>